<dbReference type="KEGG" id="vg:60323214"/>
<dbReference type="RefSeq" id="YP_009951772.1">
    <property type="nucleotide sequence ID" value="NC_051605.1"/>
</dbReference>
<name>A0A222ZMG7_9CAUD</name>
<sequence>MRAPSTVEVPCPACGEPIELSLGFESVEPVEGLNVASFVVTTPDLQDRAQSHGEVCPVLTGGGRDE</sequence>
<accession>A0A222ZMG7</accession>
<dbReference type="EMBL" id="MF324915">
    <property type="protein sequence ID" value="ASR85605.1"/>
    <property type="molecule type" value="Genomic_DNA"/>
</dbReference>
<organism evidence="1 2">
    <name type="scientific">Mycobacterium phage Amgine</name>
    <dbReference type="NCBI Taxonomy" id="2015817"/>
    <lineage>
        <taxon>Viruses</taxon>
        <taxon>Duplodnaviria</taxon>
        <taxon>Heunggongvirae</taxon>
        <taxon>Uroviricota</taxon>
        <taxon>Caudoviricetes</taxon>
        <taxon>Weiservirinae</taxon>
        <taxon>Amginevirus</taxon>
        <taxon>Amginevirus amgine</taxon>
    </lineage>
</organism>
<gene>
    <name evidence="1" type="primary">4</name>
    <name evidence="1" type="ORF">SEA_AMGINE_4</name>
</gene>
<dbReference type="Proteomes" id="UP000221202">
    <property type="component" value="Segment"/>
</dbReference>
<proteinExistence type="predicted"/>
<reference evidence="1 2" key="1">
    <citation type="submission" date="2017-06" db="EMBL/GenBank/DDBJ databases">
        <authorList>
            <person name="Chamberlain C."/>
            <person name="Harders C."/>
            <person name="Smith S."/>
            <person name="Stukey J."/>
            <person name="Best A."/>
            <person name="Garlena R.A."/>
            <person name="Russell D.A."/>
            <person name="Pope W.H."/>
            <person name="Jacobs-Sera D."/>
            <person name="Hendrix R.W."/>
            <person name="Hatfull G.F."/>
        </authorList>
    </citation>
    <scope>NUCLEOTIDE SEQUENCE [LARGE SCALE GENOMIC DNA]</scope>
</reference>
<protein>
    <submittedName>
        <fullName evidence="1">Uncharacterized protein</fullName>
    </submittedName>
</protein>
<keyword evidence="2" id="KW-1185">Reference proteome</keyword>
<evidence type="ECO:0000313" key="2">
    <source>
        <dbReference type="Proteomes" id="UP000221202"/>
    </source>
</evidence>
<evidence type="ECO:0000313" key="1">
    <source>
        <dbReference type="EMBL" id="ASR85605.1"/>
    </source>
</evidence>
<dbReference type="GeneID" id="60323214"/>